<dbReference type="Gene3D" id="3.40.50.300">
    <property type="entry name" value="P-loop containing nucleotide triphosphate hydrolases"/>
    <property type="match status" value="1"/>
</dbReference>
<name>A0A0F9TG83_9ZZZZ</name>
<evidence type="ECO:0000313" key="1">
    <source>
        <dbReference type="EMBL" id="KKN47981.1"/>
    </source>
</evidence>
<sequence length="228" mass="26452">MALILPHSAMIHIPKTGGTWCRVVVRDIIKLRYFESNPAGLAGHHNHGGLYQAYESVMLDDWRLKHPKPKKRFIFSFVRHPVDWLASQWAFVRRKCGNERTKTGFWALRCNSETFEEFVRRLLDIHHASIAEGIMLKHLNYIRQPDGSWREGPHGIDFVGKTEHLVDDFIHALQWAGEQFDEKAVRAVPPVNVAGRLPELRERRCLSTELYQSIVQANALLCRLFDYT</sequence>
<organism evidence="1">
    <name type="scientific">marine sediment metagenome</name>
    <dbReference type="NCBI Taxonomy" id="412755"/>
    <lineage>
        <taxon>unclassified sequences</taxon>
        <taxon>metagenomes</taxon>
        <taxon>ecological metagenomes</taxon>
    </lineage>
</organism>
<dbReference type="Pfam" id="PF03567">
    <property type="entry name" value="Sulfotransfer_2"/>
    <property type="match status" value="1"/>
</dbReference>
<dbReference type="AlphaFoldDB" id="A0A0F9TG83"/>
<reference evidence="1" key="1">
    <citation type="journal article" date="2015" name="Nature">
        <title>Complex archaea that bridge the gap between prokaryotes and eukaryotes.</title>
        <authorList>
            <person name="Spang A."/>
            <person name="Saw J.H."/>
            <person name="Jorgensen S.L."/>
            <person name="Zaremba-Niedzwiedzka K."/>
            <person name="Martijn J."/>
            <person name="Lind A.E."/>
            <person name="van Eijk R."/>
            <person name="Schleper C."/>
            <person name="Guy L."/>
            <person name="Ettema T.J."/>
        </authorList>
    </citation>
    <scope>NUCLEOTIDE SEQUENCE</scope>
</reference>
<protein>
    <recommendedName>
        <fullName evidence="2">Sulfotransferase domain-containing protein</fullName>
    </recommendedName>
</protein>
<dbReference type="GO" id="GO:0016020">
    <property type="term" value="C:membrane"/>
    <property type="evidence" value="ECO:0007669"/>
    <property type="project" value="InterPro"/>
</dbReference>
<dbReference type="SUPFAM" id="SSF52540">
    <property type="entry name" value="P-loop containing nucleoside triphosphate hydrolases"/>
    <property type="match status" value="1"/>
</dbReference>
<dbReference type="InterPro" id="IPR005331">
    <property type="entry name" value="Sulfotransferase"/>
</dbReference>
<gene>
    <name evidence="1" type="ORF">LCGC14_0657390</name>
</gene>
<evidence type="ECO:0008006" key="2">
    <source>
        <dbReference type="Google" id="ProtNLM"/>
    </source>
</evidence>
<dbReference type="InterPro" id="IPR027417">
    <property type="entry name" value="P-loop_NTPase"/>
</dbReference>
<dbReference type="GO" id="GO:0008146">
    <property type="term" value="F:sulfotransferase activity"/>
    <property type="evidence" value="ECO:0007669"/>
    <property type="project" value="InterPro"/>
</dbReference>
<dbReference type="EMBL" id="LAZR01001246">
    <property type="protein sequence ID" value="KKN47981.1"/>
    <property type="molecule type" value="Genomic_DNA"/>
</dbReference>
<proteinExistence type="predicted"/>
<accession>A0A0F9TG83</accession>
<comment type="caution">
    <text evidence="1">The sequence shown here is derived from an EMBL/GenBank/DDBJ whole genome shotgun (WGS) entry which is preliminary data.</text>
</comment>